<dbReference type="SMART" id="SM00336">
    <property type="entry name" value="BBOX"/>
    <property type="match status" value="1"/>
</dbReference>
<dbReference type="InterPro" id="IPR050143">
    <property type="entry name" value="TRIM/RBCC"/>
</dbReference>
<keyword evidence="3 5" id="KW-0863">Zinc-finger</keyword>
<comment type="similarity">
    <text evidence="1">Belongs to the TRIM/RBCC family.</text>
</comment>
<dbReference type="SUPFAM" id="SSF57845">
    <property type="entry name" value="B-box zinc-binding domain"/>
    <property type="match status" value="1"/>
</dbReference>
<dbReference type="InterPro" id="IPR000315">
    <property type="entry name" value="Znf_B-box"/>
</dbReference>
<name>A0AAD7R3U9_9TELE</name>
<dbReference type="Pfam" id="PF00643">
    <property type="entry name" value="zf-B_box"/>
    <property type="match status" value="1"/>
</dbReference>
<feature type="domain" description="B box-type" evidence="8">
    <location>
        <begin position="86"/>
        <end position="127"/>
    </location>
</feature>
<feature type="coiled-coil region" evidence="6">
    <location>
        <begin position="149"/>
        <end position="220"/>
    </location>
</feature>
<dbReference type="InterPro" id="IPR013083">
    <property type="entry name" value="Znf_RING/FYVE/PHD"/>
</dbReference>
<sequence length="511" mass="58957">MATKSSFLIEELCCSVCCDIVKDPVLLKCSHSFCKVCLQQFWEEKSSRECPVCRKKVSMDLPQNLALKNIVESYLKQETESERAGKSEARCSLHGEKLLLYCEDDQEPLCLVCQTSKIHRNHRICPVEEAALYLKGELKTVLNPVKERLKRFTKVKQEFEKTAEHIRNQAQHTERQVKAEFQKLHQFLNVEEEARLAALRKEEEQKSQKMEEKIETITRHVSSLSDKITAIEKAIHSEDISLLKSSRNIKERAQCTLQDPQLLSGALIDVAKHLGNLKYRVWEKMLEMVQYTPVTLDPNTAGLLATVSTDMVQTQYQTVGFIHTLEQCLNSMQTVGLIYTLEQCLNRMQTVGLIHTLEQCLNRMQTVGLIHTLEQCLNRMQTMGLIHTLEQCLNRMQTITLPPVFRARFPHTNRAAENQAQHTERQVKAEFQKLHQFLRDEEEARLAALRKEEEQKIQKMKEKIETITRHISTLSDKITAIEKAMDSEDISLLKISSQLQYNEIILVGDLN</sequence>
<evidence type="ECO:0000256" key="6">
    <source>
        <dbReference type="SAM" id="Coils"/>
    </source>
</evidence>
<dbReference type="SUPFAM" id="SSF57850">
    <property type="entry name" value="RING/U-box"/>
    <property type="match status" value="1"/>
</dbReference>
<dbReference type="PROSITE" id="PS50119">
    <property type="entry name" value="ZF_BBOX"/>
    <property type="match status" value="1"/>
</dbReference>
<keyword evidence="2" id="KW-0479">Metal-binding</keyword>
<dbReference type="SMART" id="SM00184">
    <property type="entry name" value="RING"/>
    <property type="match status" value="1"/>
</dbReference>
<evidence type="ECO:0000256" key="4">
    <source>
        <dbReference type="ARBA" id="ARBA00022833"/>
    </source>
</evidence>
<evidence type="ECO:0000259" key="8">
    <source>
        <dbReference type="PROSITE" id="PS50119"/>
    </source>
</evidence>
<feature type="coiled-coil region" evidence="6">
    <location>
        <begin position="413"/>
        <end position="477"/>
    </location>
</feature>
<dbReference type="AlphaFoldDB" id="A0AAD7R3U9"/>
<dbReference type="PANTHER" id="PTHR24103">
    <property type="entry name" value="E3 UBIQUITIN-PROTEIN LIGASE TRIM"/>
    <property type="match status" value="1"/>
</dbReference>
<evidence type="ECO:0000313" key="9">
    <source>
        <dbReference type="EMBL" id="KAJ8362129.1"/>
    </source>
</evidence>
<dbReference type="GO" id="GO:0008270">
    <property type="term" value="F:zinc ion binding"/>
    <property type="evidence" value="ECO:0007669"/>
    <property type="project" value="UniProtKB-KW"/>
</dbReference>
<dbReference type="PROSITE" id="PS00518">
    <property type="entry name" value="ZF_RING_1"/>
    <property type="match status" value="1"/>
</dbReference>
<evidence type="ECO:0000256" key="2">
    <source>
        <dbReference type="ARBA" id="ARBA00022723"/>
    </source>
</evidence>
<dbReference type="Proteomes" id="UP001221898">
    <property type="component" value="Unassembled WGS sequence"/>
</dbReference>
<dbReference type="Gene3D" id="3.30.40.10">
    <property type="entry name" value="Zinc/RING finger domain, C3HC4 (zinc finger)"/>
    <property type="match status" value="1"/>
</dbReference>
<dbReference type="PROSITE" id="PS50089">
    <property type="entry name" value="ZF_RING_2"/>
    <property type="match status" value="1"/>
</dbReference>
<organism evidence="9 10">
    <name type="scientific">Aldrovandia affinis</name>
    <dbReference type="NCBI Taxonomy" id="143900"/>
    <lineage>
        <taxon>Eukaryota</taxon>
        <taxon>Metazoa</taxon>
        <taxon>Chordata</taxon>
        <taxon>Craniata</taxon>
        <taxon>Vertebrata</taxon>
        <taxon>Euteleostomi</taxon>
        <taxon>Actinopterygii</taxon>
        <taxon>Neopterygii</taxon>
        <taxon>Teleostei</taxon>
        <taxon>Notacanthiformes</taxon>
        <taxon>Halosauridae</taxon>
        <taxon>Aldrovandia</taxon>
    </lineage>
</organism>
<keyword evidence="10" id="KW-1185">Reference proteome</keyword>
<dbReference type="InterPro" id="IPR001841">
    <property type="entry name" value="Znf_RING"/>
</dbReference>
<reference evidence="9" key="1">
    <citation type="journal article" date="2023" name="Science">
        <title>Genome structures resolve the early diversification of teleost fishes.</title>
        <authorList>
            <person name="Parey E."/>
            <person name="Louis A."/>
            <person name="Montfort J."/>
            <person name="Bouchez O."/>
            <person name="Roques C."/>
            <person name="Iampietro C."/>
            <person name="Lluch J."/>
            <person name="Castinel A."/>
            <person name="Donnadieu C."/>
            <person name="Desvignes T."/>
            <person name="Floi Bucao C."/>
            <person name="Jouanno E."/>
            <person name="Wen M."/>
            <person name="Mejri S."/>
            <person name="Dirks R."/>
            <person name="Jansen H."/>
            <person name="Henkel C."/>
            <person name="Chen W.J."/>
            <person name="Zahm M."/>
            <person name="Cabau C."/>
            <person name="Klopp C."/>
            <person name="Thompson A.W."/>
            <person name="Robinson-Rechavi M."/>
            <person name="Braasch I."/>
            <person name="Lecointre G."/>
            <person name="Bobe J."/>
            <person name="Postlethwait J.H."/>
            <person name="Berthelot C."/>
            <person name="Roest Crollius H."/>
            <person name="Guiguen Y."/>
        </authorList>
    </citation>
    <scope>NUCLEOTIDE SEQUENCE</scope>
    <source>
        <strain evidence="9">NC1722</strain>
    </source>
</reference>
<dbReference type="InterPro" id="IPR018957">
    <property type="entry name" value="Znf_C3HC4_RING-type"/>
</dbReference>
<dbReference type="EMBL" id="JAINUG010000750">
    <property type="protein sequence ID" value="KAJ8362129.1"/>
    <property type="molecule type" value="Genomic_DNA"/>
</dbReference>
<dbReference type="Pfam" id="PF00097">
    <property type="entry name" value="zf-C3HC4"/>
    <property type="match status" value="1"/>
</dbReference>
<evidence type="ECO:0000313" key="10">
    <source>
        <dbReference type="Proteomes" id="UP001221898"/>
    </source>
</evidence>
<evidence type="ECO:0000256" key="3">
    <source>
        <dbReference type="ARBA" id="ARBA00022771"/>
    </source>
</evidence>
<evidence type="ECO:0000259" key="7">
    <source>
        <dbReference type="PROSITE" id="PS50089"/>
    </source>
</evidence>
<proteinExistence type="inferred from homology"/>
<keyword evidence="4" id="KW-0862">Zinc</keyword>
<evidence type="ECO:0000256" key="5">
    <source>
        <dbReference type="PROSITE-ProRule" id="PRU00024"/>
    </source>
</evidence>
<accession>A0AAD7R3U9</accession>
<dbReference type="Gene3D" id="3.30.160.60">
    <property type="entry name" value="Classic Zinc Finger"/>
    <property type="match status" value="1"/>
</dbReference>
<keyword evidence="6" id="KW-0175">Coiled coil</keyword>
<gene>
    <name evidence="9" type="ORF">AAFF_G00395250</name>
</gene>
<protein>
    <submittedName>
        <fullName evidence="9">Uncharacterized protein</fullName>
    </submittedName>
</protein>
<evidence type="ECO:0000256" key="1">
    <source>
        <dbReference type="ARBA" id="ARBA00008518"/>
    </source>
</evidence>
<comment type="caution">
    <text evidence="9">The sequence shown here is derived from an EMBL/GenBank/DDBJ whole genome shotgun (WGS) entry which is preliminary data.</text>
</comment>
<dbReference type="InterPro" id="IPR017907">
    <property type="entry name" value="Znf_RING_CS"/>
</dbReference>
<feature type="domain" description="RING-type" evidence="7">
    <location>
        <begin position="14"/>
        <end position="54"/>
    </location>
</feature>